<dbReference type="OrthoDB" id="9813056at2"/>
<gene>
    <name evidence="7" type="ORF">C5F48_19080</name>
</gene>
<keyword evidence="8" id="KW-1185">Reference proteome</keyword>
<name>A0A2T4JQU2_9RHOB</name>
<evidence type="ECO:0000313" key="8">
    <source>
        <dbReference type="Proteomes" id="UP000241010"/>
    </source>
</evidence>
<dbReference type="InterPro" id="IPR036390">
    <property type="entry name" value="WH_DNA-bd_sf"/>
</dbReference>
<dbReference type="SUPFAM" id="SSF46785">
    <property type="entry name" value="Winged helix' DNA-binding domain"/>
    <property type="match status" value="1"/>
</dbReference>
<dbReference type="PANTHER" id="PTHR30537:SF17">
    <property type="entry name" value="LYSR-FAMILY REGULATORY PROTEIN"/>
    <property type="match status" value="1"/>
</dbReference>
<evidence type="ECO:0000256" key="3">
    <source>
        <dbReference type="ARBA" id="ARBA00023125"/>
    </source>
</evidence>
<dbReference type="Pfam" id="PF03466">
    <property type="entry name" value="LysR_substrate"/>
    <property type="match status" value="1"/>
</dbReference>
<evidence type="ECO:0000256" key="2">
    <source>
        <dbReference type="ARBA" id="ARBA00023015"/>
    </source>
</evidence>
<dbReference type="Proteomes" id="UP000241010">
    <property type="component" value="Unassembled WGS sequence"/>
</dbReference>
<dbReference type="InterPro" id="IPR058163">
    <property type="entry name" value="LysR-type_TF_proteobact-type"/>
</dbReference>
<organism evidence="7 8">
    <name type="scientific">Cereibacter changlensis JA139</name>
    <dbReference type="NCBI Taxonomy" id="1188249"/>
    <lineage>
        <taxon>Bacteria</taxon>
        <taxon>Pseudomonadati</taxon>
        <taxon>Pseudomonadota</taxon>
        <taxon>Alphaproteobacteria</taxon>
        <taxon>Rhodobacterales</taxon>
        <taxon>Paracoccaceae</taxon>
        <taxon>Cereibacter</taxon>
    </lineage>
</organism>
<accession>A0A2T4JQU2</accession>
<evidence type="ECO:0000256" key="4">
    <source>
        <dbReference type="ARBA" id="ARBA00023163"/>
    </source>
</evidence>
<dbReference type="FunFam" id="1.10.10.10:FF:000001">
    <property type="entry name" value="LysR family transcriptional regulator"/>
    <property type="match status" value="1"/>
</dbReference>
<dbReference type="Gene3D" id="1.10.10.10">
    <property type="entry name" value="Winged helix-like DNA-binding domain superfamily/Winged helix DNA-binding domain"/>
    <property type="match status" value="1"/>
</dbReference>
<keyword evidence="3" id="KW-0238">DNA-binding</keyword>
<protein>
    <submittedName>
        <fullName evidence="7">LysR family transcriptional regulator</fullName>
    </submittedName>
</protein>
<dbReference type="Gene3D" id="3.40.190.10">
    <property type="entry name" value="Periplasmic binding protein-like II"/>
    <property type="match status" value="2"/>
</dbReference>
<dbReference type="GO" id="GO:0043565">
    <property type="term" value="F:sequence-specific DNA binding"/>
    <property type="evidence" value="ECO:0007669"/>
    <property type="project" value="TreeGrafter"/>
</dbReference>
<evidence type="ECO:0000256" key="1">
    <source>
        <dbReference type="ARBA" id="ARBA00009437"/>
    </source>
</evidence>
<dbReference type="InterPro" id="IPR036388">
    <property type="entry name" value="WH-like_DNA-bd_sf"/>
</dbReference>
<evidence type="ECO:0000259" key="6">
    <source>
        <dbReference type="PROSITE" id="PS50931"/>
    </source>
</evidence>
<reference evidence="7 8" key="1">
    <citation type="submission" date="2018-03" db="EMBL/GenBank/DDBJ databases">
        <title>Cereibacter changlensis.</title>
        <authorList>
            <person name="Meyer T.E."/>
            <person name="Miller S."/>
            <person name="Lodha T."/>
            <person name="Gandham S."/>
            <person name="Chintalapati S."/>
            <person name="Chintalapati V.R."/>
        </authorList>
    </citation>
    <scope>NUCLEOTIDE SEQUENCE [LARGE SCALE GENOMIC DNA]</scope>
    <source>
        <strain evidence="7 8">JA139</strain>
    </source>
</reference>
<dbReference type="PANTHER" id="PTHR30537">
    <property type="entry name" value="HTH-TYPE TRANSCRIPTIONAL REGULATOR"/>
    <property type="match status" value="1"/>
</dbReference>
<evidence type="ECO:0000313" key="7">
    <source>
        <dbReference type="EMBL" id="PTE20147.1"/>
    </source>
</evidence>
<dbReference type="AlphaFoldDB" id="A0A2T4JQU2"/>
<dbReference type="InterPro" id="IPR005119">
    <property type="entry name" value="LysR_subst-bd"/>
</dbReference>
<sequence length="324" mass="35972">MDQLSAMRAFLRVVETGSFTRASAGLGLPKATMTNLIQNLEAHLKTKLLNRTTRRVMVTTDGALYYERALRIVAEVDELDASLSQSQLTPGGRLRVEMAGIFADCIIIPALIDFSRAYPDIQIDLGVGDRTVDYLAENVDIALRGGQPADQSLIARRVGQLDLIFCAAPCYVEQLGEPRHPAEFERDHHCVSYFMPPNNRIMPFAFEKAEELVEIVPRYILSVNDARSYMAAVLSGLGAGHLPRFLVAEDLASGRLIELLPDWSLQAIPLYIVYPPNRHLSNKVRVFVDWLVQLISEMGLDTQQPAARGSPEGVSPLQRARTET</sequence>
<dbReference type="InterPro" id="IPR000847">
    <property type="entry name" value="LysR_HTH_N"/>
</dbReference>
<dbReference type="PROSITE" id="PS50931">
    <property type="entry name" value="HTH_LYSR"/>
    <property type="match status" value="1"/>
</dbReference>
<dbReference type="SUPFAM" id="SSF53850">
    <property type="entry name" value="Periplasmic binding protein-like II"/>
    <property type="match status" value="1"/>
</dbReference>
<feature type="domain" description="HTH lysR-type" evidence="6">
    <location>
        <begin position="1"/>
        <end position="59"/>
    </location>
</feature>
<feature type="region of interest" description="Disordered" evidence="5">
    <location>
        <begin position="303"/>
        <end position="324"/>
    </location>
</feature>
<proteinExistence type="inferred from homology"/>
<comment type="similarity">
    <text evidence="1">Belongs to the LysR transcriptional regulatory family.</text>
</comment>
<comment type="caution">
    <text evidence="7">The sequence shown here is derived from an EMBL/GenBank/DDBJ whole genome shotgun (WGS) entry which is preliminary data.</text>
</comment>
<dbReference type="EMBL" id="PZKG01000132">
    <property type="protein sequence ID" value="PTE20147.1"/>
    <property type="molecule type" value="Genomic_DNA"/>
</dbReference>
<dbReference type="CDD" id="cd08472">
    <property type="entry name" value="PBP2_CrgA_like_3"/>
    <property type="match status" value="1"/>
</dbReference>
<dbReference type="GO" id="GO:0003700">
    <property type="term" value="F:DNA-binding transcription factor activity"/>
    <property type="evidence" value="ECO:0007669"/>
    <property type="project" value="InterPro"/>
</dbReference>
<keyword evidence="2" id="KW-0805">Transcription regulation</keyword>
<keyword evidence="4" id="KW-0804">Transcription</keyword>
<dbReference type="Pfam" id="PF00126">
    <property type="entry name" value="HTH_1"/>
    <property type="match status" value="1"/>
</dbReference>
<dbReference type="GO" id="GO:0006351">
    <property type="term" value="P:DNA-templated transcription"/>
    <property type="evidence" value="ECO:0007669"/>
    <property type="project" value="TreeGrafter"/>
</dbReference>
<evidence type="ECO:0000256" key="5">
    <source>
        <dbReference type="SAM" id="MobiDB-lite"/>
    </source>
</evidence>